<evidence type="ECO:0000313" key="1">
    <source>
        <dbReference type="EMBL" id="CAB4880145.1"/>
    </source>
</evidence>
<sequence>MAEGDARRLADLLGLTDDELCEALGATPLDLISGDADSLTAVPILTELLREAEEAAGEKLLRRWVRTGGPAGVPVELLVARNYIGFEDALGALSERGFVIRGGGA</sequence>
<dbReference type="EMBL" id="CAFBLU010000027">
    <property type="protein sequence ID" value="CAB4880145.1"/>
    <property type="molecule type" value="Genomic_DNA"/>
</dbReference>
<gene>
    <name evidence="1" type="ORF">UFOPK3444_01321</name>
</gene>
<accession>A0A6J7EFQ0</accession>
<organism evidence="1">
    <name type="scientific">freshwater metagenome</name>
    <dbReference type="NCBI Taxonomy" id="449393"/>
    <lineage>
        <taxon>unclassified sequences</taxon>
        <taxon>metagenomes</taxon>
        <taxon>ecological metagenomes</taxon>
    </lineage>
</organism>
<dbReference type="AlphaFoldDB" id="A0A6J7EFQ0"/>
<protein>
    <submittedName>
        <fullName evidence="1">Unannotated protein</fullName>
    </submittedName>
</protein>
<reference evidence="1" key="1">
    <citation type="submission" date="2020-05" db="EMBL/GenBank/DDBJ databases">
        <authorList>
            <person name="Chiriac C."/>
            <person name="Salcher M."/>
            <person name="Ghai R."/>
            <person name="Kavagutti S V."/>
        </authorList>
    </citation>
    <scope>NUCLEOTIDE SEQUENCE</scope>
</reference>
<proteinExistence type="predicted"/>
<name>A0A6J7EFQ0_9ZZZZ</name>